<feature type="domain" description="KaiC-like" evidence="3">
    <location>
        <begin position="4"/>
        <end position="225"/>
    </location>
</feature>
<name>D9PZ82_ACIS3</name>
<reference evidence="4 5" key="1">
    <citation type="journal article" date="2010" name="Appl. Environ. Microbiol.">
        <title>The genome sequence of the crenarchaeon Acidilobus saccharovorans supports a new order, Acidilobales, and suggests an important ecological role in terrestrial acidic hot springs.</title>
        <authorList>
            <person name="Mardanov A.V."/>
            <person name="Svetlitchnyi V.A."/>
            <person name="Beletsky A.V."/>
            <person name="Prokofeva M.I."/>
            <person name="Bonch-Osmolovskaya E.A."/>
            <person name="Ravin N.V."/>
            <person name="Skryabin K.G."/>
        </authorList>
    </citation>
    <scope>NUCLEOTIDE SEQUENCE [LARGE SCALE GENOMIC DNA]</scope>
    <source>
        <strain evidence="5">DSM 16705 / JCM 18335 / VKM B-2471 / 345-15</strain>
    </source>
</reference>
<evidence type="ECO:0000256" key="2">
    <source>
        <dbReference type="ARBA" id="ARBA00022840"/>
    </source>
</evidence>
<keyword evidence="4" id="KW-0966">Cell projection</keyword>
<dbReference type="GeneID" id="9499723"/>
<dbReference type="STRING" id="666510.ASAC_1464"/>
<dbReference type="Proteomes" id="UP000000346">
    <property type="component" value="Chromosome"/>
</dbReference>
<evidence type="ECO:0000259" key="3">
    <source>
        <dbReference type="Pfam" id="PF06745"/>
    </source>
</evidence>
<sequence>MILSTGNEEIDSRLGGGIPHPSLIAVEGDNGSGKTSIALLLAQTYLRAGLSVVYFTNEGGSYTFVNKAKESGFDLFDYFLRGSLRVYTMNVGVPVTRNTAEKLLGALSYIFTSGRLGFDAAVIDTLSYLSSAAPESSIKMLFEALRKSADRGMSVVVTFHPNTLPKALSEPIKATCDGYIKLSEASLGGRRLKVLTIVKLKGLPSGAQSSITFDVDPAFGIKVIPIVLS</sequence>
<dbReference type="eggNOG" id="arCOG04148">
    <property type="taxonomic scope" value="Archaea"/>
</dbReference>
<keyword evidence="1" id="KW-0547">Nucleotide-binding</keyword>
<dbReference type="GO" id="GO:0005524">
    <property type="term" value="F:ATP binding"/>
    <property type="evidence" value="ECO:0007669"/>
    <property type="project" value="UniProtKB-KW"/>
</dbReference>
<dbReference type="KEGG" id="asc:ASAC_1464"/>
<dbReference type="AlphaFoldDB" id="D9PZ82"/>
<accession>D9PZ82</accession>
<dbReference type="SUPFAM" id="SSF52540">
    <property type="entry name" value="P-loop containing nucleoside triphosphate hydrolases"/>
    <property type="match status" value="1"/>
</dbReference>
<evidence type="ECO:0000256" key="1">
    <source>
        <dbReference type="ARBA" id="ARBA00022741"/>
    </source>
</evidence>
<evidence type="ECO:0000313" key="4">
    <source>
        <dbReference type="EMBL" id="ADL19869.1"/>
    </source>
</evidence>
<proteinExistence type="predicted"/>
<dbReference type="NCBIfam" id="NF004723">
    <property type="entry name" value="PRK06067.1"/>
    <property type="match status" value="1"/>
</dbReference>
<dbReference type="RefSeq" id="WP_013267381.1">
    <property type="nucleotide sequence ID" value="NC_014374.1"/>
</dbReference>
<dbReference type="InParanoid" id="D9PZ82"/>
<evidence type="ECO:0000313" key="5">
    <source>
        <dbReference type="Proteomes" id="UP000000346"/>
    </source>
</evidence>
<dbReference type="HOGENOM" id="CLU_094838_1_0_2"/>
<dbReference type="InterPro" id="IPR014774">
    <property type="entry name" value="KaiC-like_dom"/>
</dbReference>
<keyword evidence="5" id="KW-1185">Reference proteome</keyword>
<dbReference type="Pfam" id="PF06745">
    <property type="entry name" value="ATPase"/>
    <property type="match status" value="1"/>
</dbReference>
<dbReference type="EMBL" id="CP001742">
    <property type="protein sequence ID" value="ADL19869.1"/>
    <property type="molecule type" value="Genomic_DNA"/>
</dbReference>
<keyword evidence="2" id="KW-0067">ATP-binding</keyword>
<keyword evidence="4" id="KW-0282">Flagellum</keyword>
<keyword evidence="4" id="KW-0969">Cilium</keyword>
<gene>
    <name evidence="4" type="ordered locus">ASAC_1464</name>
</gene>
<dbReference type="Gene3D" id="3.40.50.300">
    <property type="entry name" value="P-loop containing nucleotide triphosphate hydrolases"/>
    <property type="match status" value="1"/>
</dbReference>
<dbReference type="InterPro" id="IPR027417">
    <property type="entry name" value="P-loop_NTPase"/>
</dbReference>
<organism evidence="4 5">
    <name type="scientific">Acidilobus saccharovorans (strain DSM 16705 / JCM 18335 / VKM B-2471 / 345-15)</name>
    <dbReference type="NCBI Taxonomy" id="666510"/>
    <lineage>
        <taxon>Archaea</taxon>
        <taxon>Thermoproteota</taxon>
        <taxon>Thermoprotei</taxon>
        <taxon>Acidilobales</taxon>
        <taxon>Acidilobaceae</taxon>
        <taxon>Acidilobus</taxon>
    </lineage>
</organism>
<dbReference type="PANTHER" id="PTHR43637">
    <property type="entry name" value="UPF0273 PROTEIN TM_0370"/>
    <property type="match status" value="1"/>
</dbReference>
<dbReference type="PANTHER" id="PTHR43637:SF3">
    <property type="entry name" value="FLAGELLA-RELATED PROTEIN H-RELATED"/>
    <property type="match status" value="1"/>
</dbReference>
<dbReference type="OrthoDB" id="63735at2157"/>
<protein>
    <submittedName>
        <fullName evidence="4">Archaeal flagellar like-protein H</fullName>
    </submittedName>
</protein>